<dbReference type="AlphaFoldDB" id="A0A0W0FJL8"/>
<evidence type="ECO:0000313" key="6">
    <source>
        <dbReference type="EMBL" id="KTB36541.1"/>
    </source>
</evidence>
<dbReference type="PANTHER" id="PTHR13234">
    <property type="entry name" value="GAMMA-INTERFERON INDUCIBLE LYSOSOMAL THIOL REDUCTASE GILT"/>
    <property type="match status" value="1"/>
</dbReference>
<dbReference type="GO" id="GO:0005576">
    <property type="term" value="C:extracellular region"/>
    <property type="evidence" value="ECO:0007669"/>
    <property type="project" value="UniProtKB-SubCell"/>
</dbReference>
<dbReference type="eggNOG" id="ENOG502S2JI">
    <property type="taxonomic scope" value="Eukaryota"/>
</dbReference>
<protein>
    <submittedName>
        <fullName evidence="6">Uncharacterized protein</fullName>
    </submittedName>
</protein>
<evidence type="ECO:0000256" key="1">
    <source>
        <dbReference type="ARBA" id="ARBA00004613"/>
    </source>
</evidence>
<dbReference type="EMBL" id="LATX01001892">
    <property type="protein sequence ID" value="KTB36541.1"/>
    <property type="molecule type" value="Genomic_DNA"/>
</dbReference>
<comment type="similarity">
    <text evidence="2">Belongs to the GILT family.</text>
</comment>
<dbReference type="InterPro" id="IPR004911">
    <property type="entry name" value="Interferon-induced_GILT"/>
</dbReference>
<sequence length="364" mass="40554">MSSKGPQLGSIAVQGPTLTPQIVHVSKNTCADLSLFKDLLKEYRMLDDAITMRLNRANAAIRDQERERPGKGTVQDQACAKIWQELVANWKRRSQLIEFCENVFEDSMNVKQQVIQNQDSDPGSVRKARAEQYTDQVKRKQIHNELTVEMIIRKRSLEGLDSVLNMDDVKVPVQLGVMSRCPDALICENIFDQVLTKVANKVDISLIYIANIDPSEPEIGVTCKHGREECVGNIHQLCVQKYTSFAHYWEYLHCTNFQGIPQIGLPQTAYKCAKAANIDWDGSGIGACTGPDASGTGEEGISLLKDNVLLGKQMGLKTSCTVVINGEEVCIHDGGDWRKCNNGHTVNDFVRQINDEYNKLNAGN</sequence>
<evidence type="ECO:0000256" key="2">
    <source>
        <dbReference type="ARBA" id="ARBA00005679"/>
    </source>
</evidence>
<proteinExistence type="inferred from homology"/>
<organism evidence="6 7">
    <name type="scientific">Moniliophthora roreri</name>
    <name type="common">Frosty pod rot fungus</name>
    <name type="synonym">Monilia roreri</name>
    <dbReference type="NCBI Taxonomy" id="221103"/>
    <lineage>
        <taxon>Eukaryota</taxon>
        <taxon>Fungi</taxon>
        <taxon>Dikarya</taxon>
        <taxon>Basidiomycota</taxon>
        <taxon>Agaricomycotina</taxon>
        <taxon>Agaricomycetes</taxon>
        <taxon>Agaricomycetidae</taxon>
        <taxon>Agaricales</taxon>
        <taxon>Marasmiineae</taxon>
        <taxon>Marasmiaceae</taxon>
        <taxon>Moniliophthora</taxon>
    </lineage>
</organism>
<dbReference type="Pfam" id="PF09774">
    <property type="entry name" value="MIX23"/>
    <property type="match status" value="1"/>
</dbReference>
<evidence type="ECO:0000256" key="5">
    <source>
        <dbReference type="ARBA" id="ARBA00023180"/>
    </source>
</evidence>
<accession>A0A0W0FJL8</accession>
<reference evidence="6 7" key="1">
    <citation type="submission" date="2015-12" db="EMBL/GenBank/DDBJ databases">
        <title>Draft genome sequence of Moniliophthora roreri, the causal agent of frosty pod rot of cacao.</title>
        <authorList>
            <person name="Aime M.C."/>
            <person name="Diaz-Valderrama J.R."/>
            <person name="Kijpornyongpan T."/>
            <person name="Phillips-Mora W."/>
        </authorList>
    </citation>
    <scope>NUCLEOTIDE SEQUENCE [LARGE SCALE GENOMIC DNA]</scope>
    <source>
        <strain evidence="6 7">MCA 2952</strain>
    </source>
</reference>
<dbReference type="Pfam" id="PF03227">
    <property type="entry name" value="GILT"/>
    <property type="match status" value="1"/>
</dbReference>
<dbReference type="Proteomes" id="UP000054988">
    <property type="component" value="Unassembled WGS sequence"/>
</dbReference>
<comment type="caution">
    <text evidence="6">The sequence shown here is derived from an EMBL/GenBank/DDBJ whole genome shotgun (WGS) entry which is preliminary data.</text>
</comment>
<keyword evidence="4" id="KW-0732">Signal</keyword>
<evidence type="ECO:0000256" key="3">
    <source>
        <dbReference type="ARBA" id="ARBA00022525"/>
    </source>
</evidence>
<evidence type="ECO:0000256" key="4">
    <source>
        <dbReference type="ARBA" id="ARBA00022729"/>
    </source>
</evidence>
<keyword evidence="3" id="KW-0964">Secreted</keyword>
<keyword evidence="5" id="KW-0325">Glycoprotein</keyword>
<gene>
    <name evidence="6" type="ORF">WG66_10752</name>
</gene>
<dbReference type="GO" id="GO:0016671">
    <property type="term" value="F:oxidoreductase activity, acting on a sulfur group of donors, disulfide as acceptor"/>
    <property type="evidence" value="ECO:0007669"/>
    <property type="project" value="InterPro"/>
</dbReference>
<dbReference type="PANTHER" id="PTHR13234:SF8">
    <property type="entry name" value="GAMMA-INTERFERON-INDUCIBLE LYSOSOMAL THIOL REDUCTASE"/>
    <property type="match status" value="1"/>
</dbReference>
<dbReference type="InterPro" id="IPR019171">
    <property type="entry name" value="MIX23"/>
</dbReference>
<dbReference type="GO" id="GO:0005758">
    <property type="term" value="C:mitochondrial intermembrane space"/>
    <property type="evidence" value="ECO:0007669"/>
    <property type="project" value="InterPro"/>
</dbReference>
<name>A0A0W0FJL8_MONRR</name>
<comment type="subcellular location">
    <subcellularLocation>
        <location evidence="1">Secreted</location>
    </subcellularLocation>
</comment>
<evidence type="ECO:0000313" key="7">
    <source>
        <dbReference type="Proteomes" id="UP000054988"/>
    </source>
</evidence>